<feature type="non-terminal residue" evidence="1">
    <location>
        <position position="1"/>
    </location>
</feature>
<organism evidence="1 2">
    <name type="scientific">Cichlidogyrus casuarinus</name>
    <dbReference type="NCBI Taxonomy" id="1844966"/>
    <lineage>
        <taxon>Eukaryota</taxon>
        <taxon>Metazoa</taxon>
        <taxon>Spiralia</taxon>
        <taxon>Lophotrochozoa</taxon>
        <taxon>Platyhelminthes</taxon>
        <taxon>Monogenea</taxon>
        <taxon>Monopisthocotylea</taxon>
        <taxon>Dactylogyridea</taxon>
        <taxon>Ancyrocephalidae</taxon>
        <taxon>Cichlidogyrus</taxon>
    </lineage>
</organism>
<evidence type="ECO:0000313" key="2">
    <source>
        <dbReference type="Proteomes" id="UP001626550"/>
    </source>
</evidence>
<sequence length="175" mass="19184">YDFLNGPKTFPSKQVARKKSLTQNMRKSYDLEEETVDQTISNRIARVKSTDCLSSPGLELETPLRVSTNVASALSCHPSGQQAYSNAQSLSNCLNSLRSNDWQQIIHALQSLERMASEPHTIISGSSASKPQGLTLCAPHTISSAGSSLKKNPELELLNENVLAIVRECKNLRSQ</sequence>
<dbReference type="AlphaFoldDB" id="A0ABD2PRP5"/>
<evidence type="ECO:0000313" key="1">
    <source>
        <dbReference type="EMBL" id="KAL3308421.1"/>
    </source>
</evidence>
<name>A0ABD2PRP5_9PLAT</name>
<proteinExistence type="predicted"/>
<feature type="non-terminal residue" evidence="1">
    <location>
        <position position="175"/>
    </location>
</feature>
<dbReference type="EMBL" id="JBJKFK010005264">
    <property type="protein sequence ID" value="KAL3308421.1"/>
    <property type="molecule type" value="Genomic_DNA"/>
</dbReference>
<accession>A0ABD2PRP5</accession>
<gene>
    <name evidence="1" type="ORF">Ciccas_013048</name>
</gene>
<dbReference type="Proteomes" id="UP001626550">
    <property type="component" value="Unassembled WGS sequence"/>
</dbReference>
<protein>
    <submittedName>
        <fullName evidence="1">Uncharacterized protein</fullName>
    </submittedName>
</protein>
<keyword evidence="2" id="KW-1185">Reference proteome</keyword>
<reference evidence="1 2" key="1">
    <citation type="submission" date="2024-11" db="EMBL/GenBank/DDBJ databases">
        <title>Adaptive evolution of stress response genes in parasites aligns with host niche diversity.</title>
        <authorList>
            <person name="Hahn C."/>
            <person name="Resl P."/>
        </authorList>
    </citation>
    <scope>NUCLEOTIDE SEQUENCE [LARGE SCALE GENOMIC DNA]</scope>
    <source>
        <strain evidence="1">EGGRZ-B1_66</strain>
        <tissue evidence="1">Body</tissue>
    </source>
</reference>
<comment type="caution">
    <text evidence="1">The sequence shown here is derived from an EMBL/GenBank/DDBJ whole genome shotgun (WGS) entry which is preliminary data.</text>
</comment>